<evidence type="ECO:0000313" key="3">
    <source>
        <dbReference type="EMBL" id="NYS26490.1"/>
    </source>
</evidence>
<evidence type="ECO:0000313" key="4">
    <source>
        <dbReference type="Proteomes" id="UP000529417"/>
    </source>
</evidence>
<dbReference type="InterPro" id="IPR011990">
    <property type="entry name" value="TPR-like_helical_dom_sf"/>
</dbReference>
<dbReference type="SUPFAM" id="SSF52540">
    <property type="entry name" value="P-loop containing nucleoside triphosphate hydrolases"/>
    <property type="match status" value="1"/>
</dbReference>
<dbReference type="Gene3D" id="3.40.50.300">
    <property type="entry name" value="P-loop containing nucleotide triphosphate hydrolases"/>
    <property type="match status" value="1"/>
</dbReference>
<keyword evidence="1 3" id="KW-0808">Transferase</keyword>
<evidence type="ECO:0000256" key="2">
    <source>
        <dbReference type="PROSITE-ProRule" id="PRU00339"/>
    </source>
</evidence>
<dbReference type="GO" id="GO:0008476">
    <property type="term" value="F:protein-tyrosine sulfotransferase activity"/>
    <property type="evidence" value="ECO:0007669"/>
    <property type="project" value="InterPro"/>
</dbReference>
<protein>
    <submittedName>
        <fullName evidence="3">Sulfotransferase</fullName>
    </submittedName>
</protein>
<reference evidence="3 4" key="1">
    <citation type="journal article" date="2000" name="Arch. Microbiol.">
        <title>Rhodobaca bogoriensis gen. nov. and sp. nov., an alkaliphilic purple nonsulfur bacterium from African Rift Valley soda lakes.</title>
        <authorList>
            <person name="Milford A.D."/>
            <person name="Achenbach L.A."/>
            <person name="Jung D.O."/>
            <person name="Madigan M.T."/>
        </authorList>
    </citation>
    <scope>NUCLEOTIDE SEQUENCE [LARGE SCALE GENOMIC DNA]</scope>
    <source>
        <strain evidence="3 4">2376</strain>
    </source>
</reference>
<gene>
    <name evidence="3" type="ORF">HUK65_16010</name>
</gene>
<evidence type="ECO:0000256" key="1">
    <source>
        <dbReference type="ARBA" id="ARBA00022679"/>
    </source>
</evidence>
<accession>A0A7Z0I210</accession>
<dbReference type="Pfam" id="PF13181">
    <property type="entry name" value="TPR_8"/>
    <property type="match status" value="1"/>
</dbReference>
<dbReference type="Pfam" id="PF13469">
    <property type="entry name" value="Sulfotransfer_3"/>
    <property type="match status" value="1"/>
</dbReference>
<name>A0A7Z0I210_9RHOB</name>
<organism evidence="3 4">
    <name type="scientific">Rhabdonatronobacter sediminivivens</name>
    <dbReference type="NCBI Taxonomy" id="2743469"/>
    <lineage>
        <taxon>Bacteria</taxon>
        <taxon>Pseudomonadati</taxon>
        <taxon>Pseudomonadota</taxon>
        <taxon>Alphaproteobacteria</taxon>
        <taxon>Rhodobacterales</taxon>
        <taxon>Paracoccaceae</taxon>
        <taxon>Rhabdonatronobacter</taxon>
    </lineage>
</organism>
<dbReference type="Proteomes" id="UP000529417">
    <property type="component" value="Unassembled WGS sequence"/>
</dbReference>
<dbReference type="EMBL" id="JACBXS010000049">
    <property type="protein sequence ID" value="NYS26490.1"/>
    <property type="molecule type" value="Genomic_DNA"/>
</dbReference>
<dbReference type="InterPro" id="IPR027417">
    <property type="entry name" value="P-loop_NTPase"/>
</dbReference>
<feature type="repeat" description="TPR" evidence="2">
    <location>
        <begin position="122"/>
        <end position="155"/>
    </location>
</feature>
<feature type="repeat" description="TPR" evidence="2">
    <location>
        <begin position="88"/>
        <end position="121"/>
    </location>
</feature>
<dbReference type="InterPro" id="IPR019734">
    <property type="entry name" value="TPR_rpt"/>
</dbReference>
<dbReference type="Pfam" id="PF13414">
    <property type="entry name" value="TPR_11"/>
    <property type="match status" value="1"/>
</dbReference>
<keyword evidence="2" id="KW-0802">TPR repeat</keyword>
<dbReference type="PROSITE" id="PS50005">
    <property type="entry name" value="TPR"/>
    <property type="match status" value="2"/>
</dbReference>
<sequence length="615" mass="66930">MQHDNGTGRHDEAAEKAAPATEVLARIARHQAAGRLDQALELLDGLIAQHGPLPRLLHYKGITLGLRGAPEDAEALMREGLRKAPDDPLQHLDLGVLLVGQGRADEAEHLFRTATELAPNYGAAAANLGALLVQQGQYGEAIRQLDRALELDGSNVDVLTNLALAQLRREGRRAAVDVLYRALAADPLSARAHGLLAGALYRLERHDAAEHHARRALELAPESTEARLHLANALAARGALDEARALLLEAAGRPPAGLAALARLVQLGKVTPQGPERALVAQYLERADSLEDAAQATLHHAAAKVCDDLDDPDRAMEHWHAANAISARLHPHDADAFAARAARLRAFAAPALLARCSGAGVSDIAPIFICGLPRSGTTLMDQMFSGHPQVTAGGELRAMPQALHEATRLRAALEERLPEDQITADDFAQLGERYMDLVRAEGIRSEYVSDKMPSNYLYAGLIALALPRARLLVMRRHPLDCLLSNYTQHFGRNQPFSADFDHLARAWTVFDDMTRFWQEALPGRVRAVSYEAVVQDPEGQMRPVLDWLGLDWHPAMLEFAGASRPVVTASQAQVRAPLNAHAIGRWQRHARHLRPLAARLRAHLPPADLARCGLD</sequence>
<dbReference type="PANTHER" id="PTHR12788">
    <property type="entry name" value="PROTEIN-TYROSINE SULFOTRANSFERASE 2"/>
    <property type="match status" value="1"/>
</dbReference>
<dbReference type="SMART" id="SM00028">
    <property type="entry name" value="TPR"/>
    <property type="match status" value="6"/>
</dbReference>
<comment type="caution">
    <text evidence="3">The sequence shown here is derived from an EMBL/GenBank/DDBJ whole genome shotgun (WGS) entry which is preliminary data.</text>
</comment>
<dbReference type="AlphaFoldDB" id="A0A7Z0I210"/>
<dbReference type="RefSeq" id="WP_179907286.1">
    <property type="nucleotide sequence ID" value="NZ_JACBXS010000049.1"/>
</dbReference>
<dbReference type="SUPFAM" id="SSF48452">
    <property type="entry name" value="TPR-like"/>
    <property type="match status" value="1"/>
</dbReference>
<keyword evidence="4" id="KW-1185">Reference proteome</keyword>
<dbReference type="PANTHER" id="PTHR12788:SF10">
    <property type="entry name" value="PROTEIN-TYROSINE SULFOTRANSFERASE"/>
    <property type="match status" value="1"/>
</dbReference>
<dbReference type="Pfam" id="PF13432">
    <property type="entry name" value="TPR_16"/>
    <property type="match status" value="2"/>
</dbReference>
<dbReference type="Gene3D" id="1.25.40.10">
    <property type="entry name" value="Tetratricopeptide repeat domain"/>
    <property type="match status" value="2"/>
</dbReference>
<dbReference type="InterPro" id="IPR026634">
    <property type="entry name" value="TPST-like"/>
</dbReference>
<proteinExistence type="predicted"/>